<dbReference type="Pfam" id="PF21167">
    <property type="entry name" value="DUF6851"/>
    <property type="match status" value="1"/>
</dbReference>
<dbReference type="InterPro" id="IPR049283">
    <property type="entry name" value="DUF6851"/>
</dbReference>
<protein>
    <submittedName>
        <fullName evidence="4">Uncharacterized protein</fullName>
    </submittedName>
</protein>
<name>A0A2V3IUT4_9FLOR</name>
<dbReference type="InterPro" id="IPR036938">
    <property type="entry name" value="PAP2/HPO_sf"/>
</dbReference>
<proteinExistence type="predicted"/>
<evidence type="ECO:0000259" key="2">
    <source>
        <dbReference type="Pfam" id="PF21167"/>
    </source>
</evidence>
<accession>A0A2V3IUT4</accession>
<dbReference type="Pfam" id="PF22778">
    <property type="entry name" value="VCPO_2nd"/>
    <property type="match status" value="1"/>
</dbReference>
<evidence type="ECO:0000259" key="3">
    <source>
        <dbReference type="Pfam" id="PF22778"/>
    </source>
</evidence>
<feature type="signal peptide" evidence="1">
    <location>
        <begin position="1"/>
        <end position="25"/>
    </location>
</feature>
<dbReference type="AlphaFoldDB" id="A0A2V3IUT4"/>
<comment type="caution">
    <text evidence="4">The sequence shown here is derived from an EMBL/GenBank/DDBJ whole genome shotgun (WGS) entry which is preliminary data.</text>
</comment>
<keyword evidence="1" id="KW-0732">Signal</keyword>
<evidence type="ECO:0000313" key="5">
    <source>
        <dbReference type="Proteomes" id="UP000247409"/>
    </source>
</evidence>
<feature type="domain" description="DUF6851" evidence="2">
    <location>
        <begin position="79"/>
        <end position="216"/>
    </location>
</feature>
<sequence length="516" mass="57993">MWLCSKAIARATAIVFIANLHLIAGQQIPEEPTPSLADTLTLSINPPNEALNAFFPPSILNVQTPLAIRYALFFAVVQYELFAACDATALSFFGRKDSIPNRFCSDRDTRSVIQAHMTYRLLDSEFPIDAKSPEQFLSRLGLNPLNRSTDTSTPLGWANVVANRFIQYFVTDNWNSQGDLSKTDFRQQYQDYTGYSPVNPSHVRPRDLQFPLRWQPLTGAVDRRGLFGSQVHVVPQIGVRGKPLALSREEFEQRQAPPLYHTPNRRRSLSRKDRVLARNLLRKLFQRSANLTEDKISLGFFWENKFISLGIFALYYQNLLGISDDVMAPLFLAEMMAQHDAALVAWKEKRRNDNVRPVTLVRRLLTGTRVHALKGLKDGVGIVKAEEWEPVVPIQPHSEYPSASAVICTASLENLRIYLDTVVLKGNETIPPFEFDVVPGFAPNSPIQRTTKVVFSTPEEAARSCGESRLDSGVHFEPSVPAGHRLGKGIGKAAFAHVMELVQGRVPKNCERCFDY</sequence>
<dbReference type="PANTHER" id="PTHR34599">
    <property type="entry name" value="PEROXIDASE-RELATED"/>
    <property type="match status" value="1"/>
</dbReference>
<dbReference type="EMBL" id="NBIV01000050">
    <property type="protein sequence ID" value="PXF45896.1"/>
    <property type="molecule type" value="Genomic_DNA"/>
</dbReference>
<dbReference type="SUPFAM" id="SSF48317">
    <property type="entry name" value="Acid phosphatase/Vanadium-dependent haloperoxidase"/>
    <property type="match status" value="1"/>
</dbReference>
<reference evidence="4 5" key="1">
    <citation type="journal article" date="2018" name="Mol. Biol. Evol.">
        <title>Analysis of the draft genome of the red seaweed Gracilariopsis chorda provides insights into genome size evolution in Rhodophyta.</title>
        <authorList>
            <person name="Lee J."/>
            <person name="Yang E.C."/>
            <person name="Graf L."/>
            <person name="Yang J.H."/>
            <person name="Qiu H."/>
            <person name="Zel Zion U."/>
            <person name="Chan C.X."/>
            <person name="Stephens T.G."/>
            <person name="Weber A.P.M."/>
            <person name="Boo G.H."/>
            <person name="Boo S.M."/>
            <person name="Kim K.M."/>
            <person name="Shin Y."/>
            <person name="Jung M."/>
            <person name="Lee S.J."/>
            <person name="Yim H.S."/>
            <person name="Lee J.H."/>
            <person name="Bhattacharya D."/>
            <person name="Yoon H.S."/>
        </authorList>
    </citation>
    <scope>NUCLEOTIDE SEQUENCE [LARGE SCALE GENOMIC DNA]</scope>
    <source>
        <strain evidence="4 5">SKKU-2015</strain>
        <tissue evidence="4">Whole body</tissue>
    </source>
</reference>
<organism evidence="4 5">
    <name type="scientific">Gracilariopsis chorda</name>
    <dbReference type="NCBI Taxonomy" id="448386"/>
    <lineage>
        <taxon>Eukaryota</taxon>
        <taxon>Rhodophyta</taxon>
        <taxon>Florideophyceae</taxon>
        <taxon>Rhodymeniophycidae</taxon>
        <taxon>Gracilariales</taxon>
        <taxon>Gracilariaceae</taxon>
        <taxon>Gracilariopsis</taxon>
    </lineage>
</organism>
<dbReference type="PANTHER" id="PTHR34599:SF2">
    <property type="entry name" value="TRAF-TYPE DOMAIN-CONTAINING PROTEIN"/>
    <property type="match status" value="1"/>
</dbReference>
<dbReference type="OrthoDB" id="2115at2759"/>
<dbReference type="InterPro" id="IPR055161">
    <property type="entry name" value="NapH1-like_2nd"/>
</dbReference>
<keyword evidence="5" id="KW-1185">Reference proteome</keyword>
<evidence type="ECO:0000256" key="1">
    <source>
        <dbReference type="SAM" id="SignalP"/>
    </source>
</evidence>
<dbReference type="Gene3D" id="1.10.606.10">
    <property type="entry name" value="Vanadium-containing Chloroperoxidase, domain 2"/>
    <property type="match status" value="1"/>
</dbReference>
<dbReference type="GO" id="GO:0004601">
    <property type="term" value="F:peroxidase activity"/>
    <property type="evidence" value="ECO:0007669"/>
    <property type="project" value="InterPro"/>
</dbReference>
<gene>
    <name evidence="4" type="ORF">BWQ96_04331</name>
</gene>
<evidence type="ECO:0000313" key="4">
    <source>
        <dbReference type="EMBL" id="PXF45896.1"/>
    </source>
</evidence>
<dbReference type="Proteomes" id="UP000247409">
    <property type="component" value="Unassembled WGS sequence"/>
</dbReference>
<dbReference type="InterPro" id="IPR016119">
    <property type="entry name" value="Br/Cl_peroxidase_C"/>
</dbReference>
<feature type="domain" description="Vanadium-dependent haloperoxidase NapH1-like second helical-bundle" evidence="3">
    <location>
        <begin position="330"/>
        <end position="506"/>
    </location>
</feature>
<dbReference type="InterPro" id="IPR052559">
    <property type="entry name" value="V-haloperoxidase"/>
</dbReference>
<feature type="chain" id="PRO_5016048951" evidence="1">
    <location>
        <begin position="26"/>
        <end position="516"/>
    </location>
</feature>